<sequence>MVSQLFVGRERSINALDAAMARDKDIFLAAQKNAKTNEPTPDDIFQVGTLGTIMQLLRLPDGTVKVLVEGKRRARVKRFPQTEEYFLVEVEEVAEQSAKGVEVEALMRSVQAAFEMYVKLNKKVQPEVLMSAQTIDDAARLSDTIVANLPTIKLTDRQALLEMEDAVKRLERLHELMQAEIEILQVEKKIRSRVKKQMEKTQKEYYLNEQMQAIQKELGGGDRDEFKNEIQEVEEQLKTKRMSKEATAKVKKELKKLKMMHPTSAEATVVRNYIDWILGLPWYDKSEENYDLKKAEEVLEEDHYGLKKIKERILEYLAVQALTKKLKGPVLCLVGPPGVGKTSLARSIARATGRKFQRLSLGGVRDEAEIRGHRRTYIGALPGKLIQSLKKVGTNNPVFLLDEIDKMSTDFRGDPAAALLEVLDPEQNHAFNDHYLDMDYDLSDVMFITTANTLSGIPVPLQDRMEIIQLSGYTEFEKMNIAVKYLVPRQRKECGLDEVPLTISENAIRTVIHHYTREAGVRSLEREIASICRKVARSVVDAGEASKGTPVEVAAKNVPQYLGVPKFRLNKKEERDEVGLTNGLSVTNSGGGELLACEVATVAGKGKLVITGLLEKGMEESAQAAMSYVRSRAGLLGLEPEFYQKLDVHVHFPEFIRKDGPSAGVTMATSLASALIKVPVKRDLAMTGELTLRGRVMAIGGLKEKLLAAHRAGITTVIIPRENRKDLREVPRRVLKATRIVLVEHADEVLREALCLSDPDALFGPARETWEYIDGELVVRRPGAKRDGAAEPNTPSLVPGEGTPAVAVSSGNA</sequence>
<evidence type="ECO:0000256" key="10">
    <source>
        <dbReference type="PIRNR" id="PIRNR001174"/>
    </source>
</evidence>
<comment type="function">
    <text evidence="9">ATP-dependent serine protease that mediates the selective degradation of mutant and abnormal proteins as well as certain short-lived regulatory proteins. Required for cellular homeostasis and for survival from DNA damage and developmental changes induced by stress. Degrades polypeptides processively to yield small peptide fragments that are 5 to 10 amino acids long. Binds to DNA in a double-stranded, site-specific manner.</text>
</comment>
<dbReference type="CDD" id="cd19500">
    <property type="entry name" value="RecA-like_Lon"/>
    <property type="match status" value="1"/>
</dbReference>
<keyword evidence="15" id="KW-0175">Coiled coil</keyword>
<evidence type="ECO:0000259" key="17">
    <source>
        <dbReference type="PROSITE" id="PS51786"/>
    </source>
</evidence>
<evidence type="ECO:0000256" key="2">
    <source>
        <dbReference type="ARBA" id="ARBA00022490"/>
    </source>
</evidence>
<feature type="domain" description="Lon proteolytic" evidence="17">
    <location>
        <begin position="575"/>
        <end position="756"/>
    </location>
</feature>
<evidence type="ECO:0000313" key="19">
    <source>
        <dbReference type="EMBL" id="AKV01994.1"/>
    </source>
</evidence>
<dbReference type="STRING" id="1391654.AKJ09_08657"/>
<dbReference type="Pfam" id="PF05362">
    <property type="entry name" value="Lon_C"/>
    <property type="match status" value="1"/>
</dbReference>
<dbReference type="EMBL" id="CP012333">
    <property type="protein sequence ID" value="AKV01994.1"/>
    <property type="molecule type" value="Genomic_DNA"/>
</dbReference>
<dbReference type="GO" id="GO:0005737">
    <property type="term" value="C:cytoplasm"/>
    <property type="evidence" value="ECO:0007669"/>
    <property type="project" value="UniProtKB-SubCell"/>
</dbReference>
<dbReference type="SUPFAM" id="SSF52540">
    <property type="entry name" value="P-loop containing nucleoside triphosphate hydrolases"/>
    <property type="match status" value="1"/>
</dbReference>
<dbReference type="SMART" id="SM00382">
    <property type="entry name" value="AAA"/>
    <property type="match status" value="1"/>
</dbReference>
<dbReference type="InterPro" id="IPR003111">
    <property type="entry name" value="Lon_prtase_N"/>
</dbReference>
<dbReference type="GO" id="GO:0004252">
    <property type="term" value="F:serine-type endopeptidase activity"/>
    <property type="evidence" value="ECO:0007669"/>
    <property type="project" value="UniProtKB-UniRule"/>
</dbReference>
<dbReference type="InterPro" id="IPR008269">
    <property type="entry name" value="Lon_proteolytic"/>
</dbReference>
<accession>A0A0K1Q8D8</accession>
<dbReference type="PIRSF" id="PIRSF001174">
    <property type="entry name" value="Lon_proteas"/>
    <property type="match status" value="1"/>
</dbReference>
<dbReference type="PROSITE" id="PS51787">
    <property type="entry name" value="LON_N"/>
    <property type="match status" value="1"/>
</dbReference>
<dbReference type="Gene3D" id="1.20.5.5270">
    <property type="match status" value="1"/>
</dbReference>
<dbReference type="FunFam" id="3.40.50.300:FF:000382">
    <property type="entry name" value="Lon protease homolog 2, peroxisomal"/>
    <property type="match status" value="1"/>
</dbReference>
<dbReference type="NCBIfam" id="NF008053">
    <property type="entry name" value="PRK10787.1"/>
    <property type="match status" value="1"/>
</dbReference>
<feature type="active site" evidence="9 11">
    <location>
        <position position="662"/>
    </location>
</feature>
<evidence type="ECO:0000256" key="3">
    <source>
        <dbReference type="ARBA" id="ARBA00022670"/>
    </source>
</evidence>
<dbReference type="AlphaFoldDB" id="A0A0K1Q8D8"/>
<evidence type="ECO:0000256" key="5">
    <source>
        <dbReference type="ARBA" id="ARBA00022801"/>
    </source>
</evidence>
<dbReference type="GO" id="GO:0043565">
    <property type="term" value="F:sequence-specific DNA binding"/>
    <property type="evidence" value="ECO:0007669"/>
    <property type="project" value="UniProtKB-UniRule"/>
</dbReference>
<keyword evidence="6 9" id="KW-0720">Serine protease</keyword>
<dbReference type="Gene3D" id="1.10.8.60">
    <property type="match status" value="1"/>
</dbReference>
<dbReference type="InterPro" id="IPR020568">
    <property type="entry name" value="Ribosomal_Su5_D2-typ_SF"/>
</dbReference>
<comment type="similarity">
    <text evidence="9 10 13 14">Belongs to the peptidase S16 family.</text>
</comment>
<comment type="catalytic activity">
    <reaction evidence="9 10 13">
        <text>Hydrolysis of proteins in presence of ATP.</text>
        <dbReference type="EC" id="3.4.21.53"/>
    </reaction>
</comment>
<dbReference type="HAMAP" id="MF_01973">
    <property type="entry name" value="lon_bact"/>
    <property type="match status" value="1"/>
</dbReference>
<name>A0A0K1Q8D8_9BACT</name>
<dbReference type="KEGG" id="llu:AKJ09_08657"/>
<keyword evidence="20" id="KW-1185">Reference proteome</keyword>
<evidence type="ECO:0000256" key="7">
    <source>
        <dbReference type="ARBA" id="ARBA00022840"/>
    </source>
</evidence>
<dbReference type="Gene3D" id="3.30.230.10">
    <property type="match status" value="1"/>
</dbReference>
<dbReference type="Proteomes" id="UP000064967">
    <property type="component" value="Chromosome"/>
</dbReference>
<evidence type="ECO:0000256" key="12">
    <source>
        <dbReference type="PIRSR" id="PIRSR001174-2"/>
    </source>
</evidence>
<keyword evidence="4 9" id="KW-0547">Nucleotide-binding</keyword>
<dbReference type="GO" id="GO:0006515">
    <property type="term" value="P:protein quality control for misfolded or incompletely synthesized proteins"/>
    <property type="evidence" value="ECO:0007669"/>
    <property type="project" value="UniProtKB-UniRule"/>
</dbReference>
<feature type="active site" evidence="9 11">
    <location>
        <position position="705"/>
    </location>
</feature>
<dbReference type="InterPro" id="IPR014721">
    <property type="entry name" value="Ribsml_uS5_D2-typ_fold_subgr"/>
</dbReference>
<dbReference type="PRINTS" id="PR00830">
    <property type="entry name" value="ENDOLAPTASE"/>
</dbReference>
<dbReference type="SMART" id="SM00464">
    <property type="entry name" value="LON"/>
    <property type="match status" value="1"/>
</dbReference>
<keyword evidence="8 9" id="KW-0346">Stress response</keyword>
<dbReference type="InterPro" id="IPR054594">
    <property type="entry name" value="Lon_lid"/>
</dbReference>
<dbReference type="PROSITE" id="PS01046">
    <property type="entry name" value="LON_SER"/>
    <property type="match status" value="1"/>
</dbReference>
<dbReference type="InterPro" id="IPR027417">
    <property type="entry name" value="P-loop_NTPase"/>
</dbReference>
<comment type="subunit">
    <text evidence="9 10">Homohexamer. Organized in a ring with a central cavity.</text>
</comment>
<dbReference type="InterPro" id="IPR003593">
    <property type="entry name" value="AAA+_ATPase"/>
</dbReference>
<protein>
    <recommendedName>
        <fullName evidence="9 10">Lon protease</fullName>
        <ecNumber evidence="9 10">3.4.21.53</ecNumber>
    </recommendedName>
    <alternativeName>
        <fullName evidence="9">ATP-dependent protease La</fullName>
    </alternativeName>
</protein>
<dbReference type="InterPro" id="IPR015947">
    <property type="entry name" value="PUA-like_sf"/>
</dbReference>
<comment type="subcellular location">
    <subcellularLocation>
        <location evidence="1 9 10">Cytoplasm</location>
    </subcellularLocation>
</comment>
<dbReference type="Pfam" id="PF02190">
    <property type="entry name" value="LON_substr_bdg"/>
    <property type="match status" value="1"/>
</dbReference>
<evidence type="ECO:0000259" key="18">
    <source>
        <dbReference type="PROSITE" id="PS51787"/>
    </source>
</evidence>
<dbReference type="InterPro" id="IPR046336">
    <property type="entry name" value="Lon_prtase_N_sf"/>
</dbReference>
<keyword evidence="5 9" id="KW-0378">Hydrolase</keyword>
<dbReference type="NCBIfam" id="TIGR00763">
    <property type="entry name" value="lon"/>
    <property type="match status" value="1"/>
</dbReference>
<feature type="coiled-coil region" evidence="15">
    <location>
        <begin position="160"/>
        <end position="243"/>
    </location>
</feature>
<keyword evidence="3 9" id="KW-0645">Protease</keyword>
<evidence type="ECO:0000256" key="11">
    <source>
        <dbReference type="PIRSR" id="PIRSR001174-1"/>
    </source>
</evidence>
<dbReference type="Pfam" id="PF22667">
    <property type="entry name" value="Lon_lid"/>
    <property type="match status" value="1"/>
</dbReference>
<dbReference type="GO" id="GO:0005524">
    <property type="term" value="F:ATP binding"/>
    <property type="evidence" value="ECO:0007669"/>
    <property type="project" value="UniProtKB-UniRule"/>
</dbReference>
<dbReference type="PANTHER" id="PTHR10046">
    <property type="entry name" value="ATP DEPENDENT LON PROTEASE FAMILY MEMBER"/>
    <property type="match status" value="1"/>
</dbReference>
<evidence type="ECO:0000256" key="9">
    <source>
        <dbReference type="HAMAP-Rule" id="MF_01973"/>
    </source>
</evidence>
<evidence type="ECO:0000256" key="1">
    <source>
        <dbReference type="ARBA" id="ARBA00004496"/>
    </source>
</evidence>
<evidence type="ECO:0000256" key="14">
    <source>
        <dbReference type="RuleBase" id="RU000591"/>
    </source>
</evidence>
<dbReference type="FunFam" id="1.20.5.5270:FF:000002">
    <property type="entry name" value="Lon protease homolog"/>
    <property type="match status" value="1"/>
</dbReference>
<keyword evidence="7 9" id="KW-0067">ATP-binding</keyword>
<dbReference type="PATRIC" id="fig|1391654.3.peg.8771"/>
<dbReference type="GO" id="GO:0016887">
    <property type="term" value="F:ATP hydrolysis activity"/>
    <property type="evidence" value="ECO:0007669"/>
    <property type="project" value="UniProtKB-UniRule"/>
</dbReference>
<evidence type="ECO:0000256" key="15">
    <source>
        <dbReference type="SAM" id="Coils"/>
    </source>
</evidence>
<dbReference type="Gene3D" id="2.30.130.40">
    <property type="entry name" value="LON domain-like"/>
    <property type="match status" value="1"/>
</dbReference>
<evidence type="ECO:0000256" key="8">
    <source>
        <dbReference type="ARBA" id="ARBA00023016"/>
    </source>
</evidence>
<dbReference type="Gene3D" id="3.40.50.300">
    <property type="entry name" value="P-loop containing nucleotide triphosphate hydrolases"/>
    <property type="match status" value="1"/>
</dbReference>
<feature type="region of interest" description="Disordered" evidence="16">
    <location>
        <begin position="783"/>
        <end position="813"/>
    </location>
</feature>
<gene>
    <name evidence="9" type="primary">lon</name>
    <name evidence="19" type="ORF">AKJ09_08657</name>
</gene>
<dbReference type="PROSITE" id="PS51786">
    <property type="entry name" value="LON_PROTEOLYTIC"/>
    <property type="match status" value="1"/>
</dbReference>
<dbReference type="InterPro" id="IPR003959">
    <property type="entry name" value="ATPase_AAA_core"/>
</dbReference>
<dbReference type="GO" id="GO:0034605">
    <property type="term" value="P:cellular response to heat"/>
    <property type="evidence" value="ECO:0007669"/>
    <property type="project" value="UniProtKB-UniRule"/>
</dbReference>
<evidence type="ECO:0000256" key="6">
    <source>
        <dbReference type="ARBA" id="ARBA00022825"/>
    </source>
</evidence>
<reference evidence="19 20" key="1">
    <citation type="submission" date="2015-08" db="EMBL/GenBank/DDBJ databases">
        <authorList>
            <person name="Babu N.S."/>
            <person name="Beckwith C.J."/>
            <person name="Beseler K.G."/>
            <person name="Brison A."/>
            <person name="Carone J.V."/>
            <person name="Caskin T.P."/>
            <person name="Diamond M."/>
            <person name="Durham M.E."/>
            <person name="Foxe J.M."/>
            <person name="Go M."/>
            <person name="Henderson B.A."/>
            <person name="Jones I.B."/>
            <person name="McGettigan J.A."/>
            <person name="Micheletti S.J."/>
            <person name="Nasrallah M.E."/>
            <person name="Ortiz D."/>
            <person name="Piller C.R."/>
            <person name="Privatt S.R."/>
            <person name="Schneider S.L."/>
            <person name="Sharp S."/>
            <person name="Smith T.C."/>
            <person name="Stanton J.D."/>
            <person name="Ullery H.E."/>
            <person name="Wilson R.J."/>
            <person name="Serrano M.G."/>
            <person name="Buck G."/>
            <person name="Lee V."/>
            <person name="Wang Y."/>
            <person name="Carvalho R."/>
            <person name="Voegtly L."/>
            <person name="Shi R."/>
            <person name="Duckworth R."/>
            <person name="Johnson A."/>
            <person name="Loviza R."/>
            <person name="Walstead R."/>
            <person name="Shah Z."/>
            <person name="Kiflezghi M."/>
            <person name="Wade K."/>
            <person name="Ball S.L."/>
            <person name="Bradley K.W."/>
            <person name="Asai D.J."/>
            <person name="Bowman C.A."/>
            <person name="Russell D.A."/>
            <person name="Pope W.H."/>
            <person name="Jacobs-Sera D."/>
            <person name="Hendrix R.W."/>
            <person name="Hatfull G.F."/>
        </authorList>
    </citation>
    <scope>NUCLEOTIDE SEQUENCE [LARGE SCALE GENOMIC DNA]</scope>
    <source>
        <strain evidence="19 20">DSM 27648</strain>
    </source>
</reference>
<proteinExistence type="evidence at transcript level"/>
<dbReference type="GO" id="GO:0004176">
    <property type="term" value="F:ATP-dependent peptidase activity"/>
    <property type="evidence" value="ECO:0007669"/>
    <property type="project" value="UniProtKB-UniRule"/>
</dbReference>
<dbReference type="InterPro" id="IPR027065">
    <property type="entry name" value="Lon_Prtase"/>
</dbReference>
<evidence type="ECO:0000313" key="20">
    <source>
        <dbReference type="Proteomes" id="UP000064967"/>
    </source>
</evidence>
<dbReference type="InterPro" id="IPR027543">
    <property type="entry name" value="Lon_bac"/>
</dbReference>
<organism evidence="19 20">
    <name type="scientific">Labilithrix luteola</name>
    <dbReference type="NCBI Taxonomy" id="1391654"/>
    <lineage>
        <taxon>Bacteria</taxon>
        <taxon>Pseudomonadati</taxon>
        <taxon>Myxococcota</taxon>
        <taxon>Polyangia</taxon>
        <taxon>Polyangiales</taxon>
        <taxon>Labilitrichaceae</taxon>
        <taxon>Labilithrix</taxon>
    </lineage>
</organism>
<dbReference type="EC" id="3.4.21.53" evidence="9 10"/>
<evidence type="ECO:0000256" key="4">
    <source>
        <dbReference type="ARBA" id="ARBA00022741"/>
    </source>
</evidence>
<comment type="induction">
    <text evidence="9">By heat shock.</text>
</comment>
<dbReference type="SUPFAM" id="SSF54211">
    <property type="entry name" value="Ribosomal protein S5 domain 2-like"/>
    <property type="match status" value="1"/>
</dbReference>
<dbReference type="SUPFAM" id="SSF88697">
    <property type="entry name" value="PUA domain-like"/>
    <property type="match status" value="1"/>
</dbReference>
<dbReference type="InterPro" id="IPR008268">
    <property type="entry name" value="Peptidase_S16_AS"/>
</dbReference>
<evidence type="ECO:0000256" key="13">
    <source>
        <dbReference type="PROSITE-ProRule" id="PRU01122"/>
    </source>
</evidence>
<evidence type="ECO:0000256" key="16">
    <source>
        <dbReference type="SAM" id="MobiDB-lite"/>
    </source>
</evidence>
<feature type="binding site" evidence="9 12">
    <location>
        <begin position="335"/>
        <end position="342"/>
    </location>
    <ligand>
        <name>ATP</name>
        <dbReference type="ChEBI" id="CHEBI:30616"/>
    </ligand>
</feature>
<dbReference type="InterPro" id="IPR004815">
    <property type="entry name" value="Lon_bac/euk-typ"/>
</dbReference>
<feature type="domain" description="Lon N-terminal" evidence="18">
    <location>
        <begin position="1"/>
        <end position="181"/>
    </location>
</feature>
<keyword evidence="2 9" id="KW-0963">Cytoplasm</keyword>
<dbReference type="Gene3D" id="1.20.58.1480">
    <property type="match status" value="1"/>
</dbReference>
<dbReference type="Pfam" id="PF00004">
    <property type="entry name" value="AAA"/>
    <property type="match status" value="1"/>
</dbReference>